<dbReference type="EMBL" id="JACJPY010000044">
    <property type="protein sequence ID" value="MBD2151157.1"/>
    <property type="molecule type" value="Genomic_DNA"/>
</dbReference>
<evidence type="ECO:0000313" key="3">
    <source>
        <dbReference type="Proteomes" id="UP000631421"/>
    </source>
</evidence>
<dbReference type="SUPFAM" id="SSF53448">
    <property type="entry name" value="Nucleotide-diphospho-sugar transferases"/>
    <property type="match status" value="1"/>
</dbReference>
<dbReference type="InterPro" id="IPR052636">
    <property type="entry name" value="UDP-D-xylose:L-fucose_XylT"/>
</dbReference>
<dbReference type="Pfam" id="PF03407">
    <property type="entry name" value="Nucleotid_trans"/>
    <property type="match status" value="1"/>
</dbReference>
<gene>
    <name evidence="2" type="ORF">H6F44_13650</name>
</gene>
<evidence type="ECO:0000259" key="1">
    <source>
        <dbReference type="Pfam" id="PF03407"/>
    </source>
</evidence>
<reference evidence="2" key="1">
    <citation type="journal article" date="2015" name="ISME J.">
        <title>Draft Genome Sequence of Streptomyces incarnatus NRRL8089, which Produces the Nucleoside Antibiotic Sinefungin.</title>
        <authorList>
            <person name="Oshima K."/>
            <person name="Hattori M."/>
            <person name="Shimizu H."/>
            <person name="Fukuda K."/>
            <person name="Nemoto M."/>
            <person name="Inagaki K."/>
            <person name="Tamura T."/>
        </authorList>
    </citation>
    <scope>NUCLEOTIDE SEQUENCE</scope>
    <source>
        <strain evidence="2">FACHB-1277</strain>
    </source>
</reference>
<comment type="caution">
    <text evidence="2">The sequence shown here is derived from an EMBL/GenBank/DDBJ whole genome shotgun (WGS) entry which is preliminary data.</text>
</comment>
<sequence>MTYDNLLDNGEIFAYCEYVQGCCPEVGLDFFDDLEIDILNTKWEEPESAIDFNNVAVMALIAADNCNDLNERDLYIEYAIEALEKGILFTDSPLCKAHLAIVHHLIGEFDKSIEICHKALSEILQINTDNHFSSLLGIIYLPRYSSTWRQIIQGEIPNILRLENGIKQAIALISELMRYIAISENYSPKSTTSLLDITQPPDSYKIVIVISGGLGEFVTNTLISIKNCGITLENIEIFTPRNSIVDLKDLGKIDFSGQITAIEDITEDQENLNDSSEYHDYGSDRFGTFTIHKWKAIKYTLSQGFAKVIYTDVDIAWRQSPISMLHHISQMYDLAIQTEGNSGFPPHCCTGFMSFANTAISHQILDSLIELHSSVAQTNPEFHDQIIFNNLIHSNPSLIKNLFFLSETRFACGLSAKLMSISDEMIESIQTGQPDPMIFHANWTVGLLNKKSMLQRTNNWFIP</sequence>
<dbReference type="InterPro" id="IPR005069">
    <property type="entry name" value="Nucl-diP-sugar_transferase"/>
</dbReference>
<protein>
    <recommendedName>
        <fullName evidence="1">Nucleotide-diphospho-sugar transferase domain-containing protein</fullName>
    </recommendedName>
</protein>
<feature type="domain" description="Nucleotide-diphospho-sugar transferase" evidence="1">
    <location>
        <begin position="271"/>
        <end position="451"/>
    </location>
</feature>
<dbReference type="PANTHER" id="PTHR47032">
    <property type="entry name" value="UDP-D-XYLOSE:L-FUCOSE ALPHA-1,3-D-XYLOSYLTRANSFERASE-RELATED"/>
    <property type="match status" value="1"/>
</dbReference>
<name>A0A926UU53_9CYAN</name>
<dbReference type="RefSeq" id="WP_190351576.1">
    <property type="nucleotide sequence ID" value="NZ_JACJPY010000044.1"/>
</dbReference>
<dbReference type="Gene3D" id="3.90.550.10">
    <property type="entry name" value="Spore Coat Polysaccharide Biosynthesis Protein SpsA, Chain A"/>
    <property type="match status" value="1"/>
</dbReference>
<dbReference type="GO" id="GO:0016757">
    <property type="term" value="F:glycosyltransferase activity"/>
    <property type="evidence" value="ECO:0007669"/>
    <property type="project" value="TreeGrafter"/>
</dbReference>
<accession>A0A926UU53</accession>
<evidence type="ECO:0000313" key="2">
    <source>
        <dbReference type="EMBL" id="MBD2151157.1"/>
    </source>
</evidence>
<reference evidence="2" key="2">
    <citation type="submission" date="2020-08" db="EMBL/GenBank/DDBJ databases">
        <authorList>
            <person name="Chen M."/>
            <person name="Teng W."/>
            <person name="Zhao L."/>
            <person name="Hu C."/>
            <person name="Zhou Y."/>
            <person name="Han B."/>
            <person name="Song L."/>
            <person name="Shu W."/>
        </authorList>
    </citation>
    <scope>NUCLEOTIDE SEQUENCE</scope>
    <source>
        <strain evidence="2">FACHB-1277</strain>
    </source>
</reference>
<dbReference type="PANTHER" id="PTHR47032:SF1">
    <property type="entry name" value="UDP-D-XYLOSE:L-FUCOSE ALPHA-1,3-D-XYLOSYLTRANSFERASE-RELATED"/>
    <property type="match status" value="1"/>
</dbReference>
<proteinExistence type="predicted"/>
<keyword evidence="3" id="KW-1185">Reference proteome</keyword>
<dbReference type="Proteomes" id="UP000631421">
    <property type="component" value="Unassembled WGS sequence"/>
</dbReference>
<organism evidence="2 3">
    <name type="scientific">Pseudanabaena cinerea FACHB-1277</name>
    <dbReference type="NCBI Taxonomy" id="2949581"/>
    <lineage>
        <taxon>Bacteria</taxon>
        <taxon>Bacillati</taxon>
        <taxon>Cyanobacteriota</taxon>
        <taxon>Cyanophyceae</taxon>
        <taxon>Pseudanabaenales</taxon>
        <taxon>Pseudanabaenaceae</taxon>
        <taxon>Pseudanabaena</taxon>
        <taxon>Pseudanabaena cinerea</taxon>
    </lineage>
</organism>
<dbReference type="InterPro" id="IPR029044">
    <property type="entry name" value="Nucleotide-diphossugar_trans"/>
</dbReference>
<dbReference type="AlphaFoldDB" id="A0A926UU53"/>